<comment type="similarity">
    <text evidence="1">Belongs to the prefoldin subunit beta family.</text>
</comment>
<organism evidence="4 5">
    <name type="scientific">Pichia kluyveri</name>
    <name type="common">Yeast</name>
    <dbReference type="NCBI Taxonomy" id="36015"/>
    <lineage>
        <taxon>Eukaryota</taxon>
        <taxon>Fungi</taxon>
        <taxon>Dikarya</taxon>
        <taxon>Ascomycota</taxon>
        <taxon>Saccharomycotina</taxon>
        <taxon>Pichiomycetes</taxon>
        <taxon>Pichiales</taxon>
        <taxon>Pichiaceae</taxon>
        <taxon>Pichia</taxon>
    </lineage>
</organism>
<comment type="caution">
    <text evidence="4">The sequence shown here is derived from an EMBL/GenBank/DDBJ whole genome shotgun (WGS) entry which is preliminary data.</text>
</comment>
<sequence length="106" mass="12346">MSFQNQYNEYQQTIRALQEHMATISSQIAEHRVVRETLSKVPQDRKAWRLADTAMVETNAKDAGEVLDEKLRGLEQLQVKLEEECQGVQKEFDDWKVKNNVKIVRG</sequence>
<dbReference type="InterPro" id="IPR009053">
    <property type="entry name" value="Prefoldin"/>
</dbReference>
<dbReference type="InterPro" id="IPR002777">
    <property type="entry name" value="PFD_beta-like"/>
</dbReference>
<evidence type="ECO:0000313" key="5">
    <source>
        <dbReference type="Proteomes" id="UP001378960"/>
    </source>
</evidence>
<dbReference type="GO" id="GO:0016272">
    <property type="term" value="C:prefoldin complex"/>
    <property type="evidence" value="ECO:0007669"/>
    <property type="project" value="InterPro"/>
</dbReference>
<dbReference type="GO" id="GO:0051082">
    <property type="term" value="F:unfolded protein binding"/>
    <property type="evidence" value="ECO:0007669"/>
    <property type="project" value="InterPro"/>
</dbReference>
<protein>
    <submittedName>
        <fullName evidence="4">Tubulin-binding prefolding complex subunit</fullName>
    </submittedName>
</protein>
<dbReference type="Pfam" id="PF01920">
    <property type="entry name" value="Prefoldin_2"/>
    <property type="match status" value="1"/>
</dbReference>
<dbReference type="PANTHER" id="PTHR13303">
    <property type="entry name" value="PREFOLDIN SUBUNIT 2"/>
    <property type="match status" value="1"/>
</dbReference>
<keyword evidence="2" id="KW-0143">Chaperone</keyword>
<reference evidence="4 5" key="1">
    <citation type="journal article" date="2023" name="Elife">
        <title>Identification of key yeast species and microbe-microbe interactions impacting larval growth of Drosophila in the wild.</title>
        <authorList>
            <person name="Mure A."/>
            <person name="Sugiura Y."/>
            <person name="Maeda R."/>
            <person name="Honda K."/>
            <person name="Sakurai N."/>
            <person name="Takahashi Y."/>
            <person name="Watada M."/>
            <person name="Katoh T."/>
            <person name="Gotoh A."/>
            <person name="Gotoh Y."/>
            <person name="Taniguchi I."/>
            <person name="Nakamura K."/>
            <person name="Hayashi T."/>
            <person name="Katayama T."/>
            <person name="Uemura T."/>
            <person name="Hattori Y."/>
        </authorList>
    </citation>
    <scope>NUCLEOTIDE SEQUENCE [LARGE SCALE GENOMIC DNA]</scope>
    <source>
        <strain evidence="4 5">PK-24</strain>
    </source>
</reference>
<evidence type="ECO:0000256" key="1">
    <source>
        <dbReference type="ARBA" id="ARBA00008045"/>
    </source>
</evidence>
<dbReference type="Gene3D" id="1.10.287.370">
    <property type="match status" value="1"/>
</dbReference>
<dbReference type="GO" id="GO:0006457">
    <property type="term" value="P:protein folding"/>
    <property type="evidence" value="ECO:0007669"/>
    <property type="project" value="InterPro"/>
</dbReference>
<dbReference type="SUPFAM" id="SSF46579">
    <property type="entry name" value="Prefoldin"/>
    <property type="match status" value="1"/>
</dbReference>
<evidence type="ECO:0000256" key="3">
    <source>
        <dbReference type="SAM" id="Coils"/>
    </source>
</evidence>
<evidence type="ECO:0000256" key="2">
    <source>
        <dbReference type="ARBA" id="ARBA00023186"/>
    </source>
</evidence>
<keyword evidence="3" id="KW-0175">Coiled coil</keyword>
<dbReference type="InterPro" id="IPR027235">
    <property type="entry name" value="PFD2"/>
</dbReference>
<gene>
    <name evidence="4" type="ORF">DAPK24_030760</name>
</gene>
<dbReference type="Proteomes" id="UP001378960">
    <property type="component" value="Unassembled WGS sequence"/>
</dbReference>
<dbReference type="EMBL" id="BTGB01000003">
    <property type="protein sequence ID" value="GMM46501.1"/>
    <property type="molecule type" value="Genomic_DNA"/>
</dbReference>
<keyword evidence="5" id="KW-1185">Reference proteome</keyword>
<evidence type="ECO:0000313" key="4">
    <source>
        <dbReference type="EMBL" id="GMM46501.1"/>
    </source>
</evidence>
<accession>A0AAV5R4Q7</accession>
<proteinExistence type="inferred from homology"/>
<name>A0AAV5R4Q7_PICKL</name>
<dbReference type="AlphaFoldDB" id="A0AAV5R4Q7"/>
<feature type="coiled-coil region" evidence="3">
    <location>
        <begin position="64"/>
        <end position="91"/>
    </location>
</feature>